<evidence type="ECO:0000256" key="2">
    <source>
        <dbReference type="ARBA" id="ARBA00023015"/>
    </source>
</evidence>
<keyword evidence="4" id="KW-0804">Transcription</keyword>
<keyword evidence="3" id="KW-0238">DNA-binding</keyword>
<dbReference type="InterPro" id="IPR036388">
    <property type="entry name" value="WH-like_DNA-bd_sf"/>
</dbReference>
<reference evidence="8" key="1">
    <citation type="submission" date="2018-03" db="EMBL/GenBank/DDBJ databases">
        <authorList>
            <person name="Sun L."/>
            <person name="Liu H."/>
            <person name="Chen W."/>
            <person name="Huang K."/>
            <person name="Liu W."/>
            <person name="Gao X."/>
        </authorList>
    </citation>
    <scope>NUCLEOTIDE SEQUENCE [LARGE SCALE GENOMIC DNA]</scope>
    <source>
        <strain evidence="8">SH9</strain>
    </source>
</reference>
<dbReference type="SUPFAM" id="SSF53850">
    <property type="entry name" value="Periplasmic binding protein-like II"/>
    <property type="match status" value="1"/>
</dbReference>
<dbReference type="InterPro" id="IPR000847">
    <property type="entry name" value="LysR_HTH_N"/>
</dbReference>
<evidence type="ECO:0000256" key="4">
    <source>
        <dbReference type="ARBA" id="ARBA00023163"/>
    </source>
</evidence>
<dbReference type="InterPro" id="IPR050950">
    <property type="entry name" value="HTH-type_LysR_regulators"/>
</dbReference>
<evidence type="ECO:0000313" key="8">
    <source>
        <dbReference type="Proteomes" id="UP000239772"/>
    </source>
</evidence>
<dbReference type="Pfam" id="PF03466">
    <property type="entry name" value="LysR_substrate"/>
    <property type="match status" value="1"/>
</dbReference>
<dbReference type="Gene3D" id="3.40.190.290">
    <property type="match status" value="1"/>
</dbReference>
<dbReference type="PRINTS" id="PR00039">
    <property type="entry name" value="HTHLYSR"/>
</dbReference>
<dbReference type="GO" id="GO:0005829">
    <property type="term" value="C:cytosol"/>
    <property type="evidence" value="ECO:0007669"/>
    <property type="project" value="TreeGrafter"/>
</dbReference>
<dbReference type="Pfam" id="PF00126">
    <property type="entry name" value="HTH_1"/>
    <property type="match status" value="1"/>
</dbReference>
<name>A0A2T1HQ24_9HYPH</name>
<dbReference type="PANTHER" id="PTHR30419">
    <property type="entry name" value="HTH-TYPE TRANSCRIPTIONAL REGULATOR YBHD"/>
    <property type="match status" value="1"/>
</dbReference>
<dbReference type="EMBL" id="PVZS01000021">
    <property type="protein sequence ID" value="PSC03736.1"/>
    <property type="molecule type" value="Genomic_DNA"/>
</dbReference>
<dbReference type="AlphaFoldDB" id="A0A2T1HQ24"/>
<dbReference type="PANTHER" id="PTHR30419:SF8">
    <property type="entry name" value="NITROGEN ASSIMILATION TRANSCRIPTIONAL ACTIVATOR-RELATED"/>
    <property type="match status" value="1"/>
</dbReference>
<dbReference type="Gene3D" id="1.10.10.10">
    <property type="entry name" value="Winged helix-like DNA-binding domain superfamily/Winged helix DNA-binding domain"/>
    <property type="match status" value="1"/>
</dbReference>
<dbReference type="InterPro" id="IPR036390">
    <property type="entry name" value="WH_DNA-bd_sf"/>
</dbReference>
<evidence type="ECO:0000259" key="6">
    <source>
        <dbReference type="PROSITE" id="PS50931"/>
    </source>
</evidence>
<evidence type="ECO:0000256" key="3">
    <source>
        <dbReference type="ARBA" id="ARBA00023125"/>
    </source>
</evidence>
<feature type="domain" description="HTH lysR-type" evidence="6">
    <location>
        <begin position="10"/>
        <end position="67"/>
    </location>
</feature>
<dbReference type="GO" id="GO:0003677">
    <property type="term" value="F:DNA binding"/>
    <property type="evidence" value="ECO:0007669"/>
    <property type="project" value="UniProtKB-KW"/>
</dbReference>
<evidence type="ECO:0000256" key="5">
    <source>
        <dbReference type="SAM" id="MobiDB-lite"/>
    </source>
</evidence>
<protein>
    <submittedName>
        <fullName evidence="7">LysR family transcriptional regulator</fullName>
    </submittedName>
</protein>
<dbReference type="InterPro" id="IPR005119">
    <property type="entry name" value="LysR_subst-bd"/>
</dbReference>
<evidence type="ECO:0000313" key="7">
    <source>
        <dbReference type="EMBL" id="PSC03736.1"/>
    </source>
</evidence>
<dbReference type="GO" id="GO:0003700">
    <property type="term" value="F:DNA-binding transcription factor activity"/>
    <property type="evidence" value="ECO:0007669"/>
    <property type="project" value="InterPro"/>
</dbReference>
<dbReference type="SUPFAM" id="SSF46785">
    <property type="entry name" value="Winged helix' DNA-binding domain"/>
    <property type="match status" value="1"/>
</dbReference>
<evidence type="ECO:0000256" key="1">
    <source>
        <dbReference type="ARBA" id="ARBA00009437"/>
    </source>
</evidence>
<keyword evidence="2" id="KW-0805">Transcription regulation</keyword>
<keyword evidence="8" id="KW-1185">Reference proteome</keyword>
<dbReference type="CDD" id="cd08440">
    <property type="entry name" value="PBP2_LTTR_like_4"/>
    <property type="match status" value="1"/>
</dbReference>
<feature type="region of interest" description="Disordered" evidence="5">
    <location>
        <begin position="302"/>
        <end position="327"/>
    </location>
</feature>
<sequence>MGAKEASMRIDYLGLEAFVSIGDRGSFNRAAAHLNLSQTALSHRLKKLEDDLGLKLLARTTRSVSLTPAGVELLPKARRLIEDLQASFEDLRRQGKARQERLEIACLPTLAVHYLSRVLKDFAAEHPQVSVRVHDNSAGTIAELVQSGQAEFGLSIVSANRWDLEIEPLFKEPFVLACPKDHPLARNDVVAWSDLEGAPLVRISAQTGNRALIDDALGPRREQMTWRYEVQHLASAVSLVAAGVALAIVPRLAVSAADTPGIATVTLRNPGVSRTLGIVSRRGQPLSPAAAALRALIERRMRQEAGEGGRTRKRPARIRAADASMDA</sequence>
<proteinExistence type="inferred from homology"/>
<accession>A0A2T1HQ24</accession>
<comment type="similarity">
    <text evidence="1">Belongs to the LysR transcriptional regulatory family.</text>
</comment>
<dbReference type="Proteomes" id="UP000239772">
    <property type="component" value="Unassembled WGS sequence"/>
</dbReference>
<gene>
    <name evidence="7" type="ORF">SLNSH_17480</name>
</gene>
<comment type="caution">
    <text evidence="7">The sequence shown here is derived from an EMBL/GenBank/DDBJ whole genome shotgun (WGS) entry which is preliminary data.</text>
</comment>
<dbReference type="FunFam" id="1.10.10.10:FF:000001">
    <property type="entry name" value="LysR family transcriptional regulator"/>
    <property type="match status" value="1"/>
</dbReference>
<dbReference type="PROSITE" id="PS50931">
    <property type="entry name" value="HTH_LYSR"/>
    <property type="match status" value="1"/>
</dbReference>
<organism evidence="7 8">
    <name type="scientific">Alsobacter soli</name>
    <dbReference type="NCBI Taxonomy" id="2109933"/>
    <lineage>
        <taxon>Bacteria</taxon>
        <taxon>Pseudomonadati</taxon>
        <taxon>Pseudomonadota</taxon>
        <taxon>Alphaproteobacteria</taxon>
        <taxon>Hyphomicrobiales</taxon>
        <taxon>Alsobacteraceae</taxon>
        <taxon>Alsobacter</taxon>
    </lineage>
</organism>